<proteinExistence type="predicted"/>
<evidence type="ECO:0000256" key="2">
    <source>
        <dbReference type="ARBA" id="ARBA00013254"/>
    </source>
</evidence>
<evidence type="ECO:0000256" key="7">
    <source>
        <dbReference type="ARBA" id="ARBA00049568"/>
    </source>
</evidence>
<dbReference type="Pfam" id="PF00561">
    <property type="entry name" value="Abhydrolase_1"/>
    <property type="match status" value="1"/>
</dbReference>
<dbReference type="AlphaFoldDB" id="A0A815GUU4"/>
<dbReference type="GO" id="GO:0031902">
    <property type="term" value="C:late endosome membrane"/>
    <property type="evidence" value="ECO:0007669"/>
    <property type="project" value="UniProtKB-SubCell"/>
</dbReference>
<name>A0A815GUU4_9BILA</name>
<sequence>MASSTTTPMFPAIAQLCYGNACPRCGYCTDWYYDGNIKDDMERCERGESKDINDAKHWHRRPNGACRHSHPYYGHNGSYFWQAWLVQMYYRYATYQAGLTKHTLYIDNSGVAASFSYTEKGSRTLGKPTIVFIHGVSSNKEAWIPIIKNIPADHHCITVDLPGHGETVGFSEDMYSIDKFIEKLKLFFDKMKLTEPMCIIGASMGASIVCLFAAKYPEYVCMICLLAPIANEASETDLIRQLRAGVYNTLLPETPEEFHNMIHTLTMKRPDFPSPFVNGFLHLNRLLLKEHKKIIASLFEHDYPQIERHYAKLRQLNCPALILWGRQDQVYAFTGAEYFRNLIPNSECLILEDCGHIMGIDKPDDTTRAILTFCDSHVKLLH</sequence>
<dbReference type="Proteomes" id="UP000663832">
    <property type="component" value="Unassembled WGS sequence"/>
</dbReference>
<dbReference type="PANTHER" id="PTHR43798">
    <property type="entry name" value="MONOACYLGLYCEROL LIPASE"/>
    <property type="match status" value="1"/>
</dbReference>
<evidence type="ECO:0000256" key="1">
    <source>
        <dbReference type="ARBA" id="ARBA00001613"/>
    </source>
</evidence>
<reference evidence="10" key="1">
    <citation type="submission" date="2021-02" db="EMBL/GenBank/DDBJ databases">
        <authorList>
            <person name="Nowell W R."/>
        </authorList>
    </citation>
    <scope>NUCLEOTIDE SEQUENCE</scope>
</reference>
<gene>
    <name evidence="9" type="ORF">BJG266_LOCUS23002</name>
    <name evidence="10" type="ORF">QVE165_LOCUS33534</name>
</gene>
<dbReference type="GO" id="GO:0005765">
    <property type="term" value="C:lysosomal membrane"/>
    <property type="evidence" value="ECO:0007669"/>
    <property type="project" value="UniProtKB-SubCell"/>
</dbReference>
<evidence type="ECO:0000256" key="6">
    <source>
        <dbReference type="ARBA" id="ARBA00047662"/>
    </source>
</evidence>
<dbReference type="OrthoDB" id="6431331at2759"/>
<comment type="function">
    <text evidence="7">Lipase that preferentially hydrolysis medium-chain saturated monoacylglycerols including 2-arachidonoylglycerol. Through 2-arachidonoylglycerol degradation may regulate endocannabinoid signaling pathways. Also has a lysophosphatidyl lipase activity with a preference for lysophosphatidylglycerol among other lysophospholipids. Also able to degrade bis(monoacylglycero)phosphate (BMP) and constitutes the major enzyme for BMP catabolism. BMP, also known as lysobisphosphatidic acid, is enriched in late endosomes and lysosomes and plays a key role in the formation of intraluminal vesicles and in lipid sorting.</text>
</comment>
<protein>
    <recommendedName>
        <fullName evidence="2">acylglycerol lipase</fullName>
        <ecNumber evidence="2">3.1.1.23</ecNumber>
    </recommendedName>
</protein>
<comment type="caution">
    <text evidence="10">The sequence shown here is derived from an EMBL/GenBank/DDBJ whole genome shotgun (WGS) entry which is preliminary data.</text>
</comment>
<evidence type="ECO:0000256" key="3">
    <source>
        <dbReference type="ARBA" id="ARBA00037797"/>
    </source>
</evidence>
<dbReference type="PANTHER" id="PTHR43798:SF5">
    <property type="entry name" value="MONOACYLGLYCEROL LIPASE ABHD6"/>
    <property type="match status" value="1"/>
</dbReference>
<evidence type="ECO:0000259" key="8">
    <source>
        <dbReference type="Pfam" id="PF00561"/>
    </source>
</evidence>
<evidence type="ECO:0000313" key="11">
    <source>
        <dbReference type="Proteomes" id="UP000663832"/>
    </source>
</evidence>
<comment type="catalytic activity">
    <reaction evidence="6">
        <text>1-dodecanoylglycerol + H2O = dodecanoate + glycerol + H(+)</text>
        <dbReference type="Rhea" id="RHEA:44316"/>
        <dbReference type="ChEBI" id="CHEBI:15377"/>
        <dbReference type="ChEBI" id="CHEBI:15378"/>
        <dbReference type="ChEBI" id="CHEBI:17754"/>
        <dbReference type="ChEBI" id="CHEBI:18262"/>
        <dbReference type="ChEBI" id="CHEBI:75539"/>
    </reaction>
</comment>
<evidence type="ECO:0000256" key="5">
    <source>
        <dbReference type="ARBA" id="ARBA00046308"/>
    </source>
</evidence>
<dbReference type="SUPFAM" id="SSF53474">
    <property type="entry name" value="alpha/beta-Hydrolases"/>
    <property type="match status" value="1"/>
</dbReference>
<accession>A0A815GUU4</accession>
<dbReference type="Gene3D" id="3.40.50.1820">
    <property type="entry name" value="alpha/beta hydrolase"/>
    <property type="match status" value="1"/>
</dbReference>
<dbReference type="InterPro" id="IPR029058">
    <property type="entry name" value="AB_hydrolase_fold"/>
</dbReference>
<keyword evidence="11" id="KW-1185">Reference proteome</keyword>
<dbReference type="Proteomes" id="UP000663877">
    <property type="component" value="Unassembled WGS sequence"/>
</dbReference>
<dbReference type="PRINTS" id="PR00111">
    <property type="entry name" value="ABHYDROLASE"/>
</dbReference>
<dbReference type="EC" id="3.1.1.23" evidence="2"/>
<dbReference type="InterPro" id="IPR000073">
    <property type="entry name" value="AB_hydrolase_1"/>
</dbReference>
<dbReference type="InterPro" id="IPR050266">
    <property type="entry name" value="AB_hydrolase_sf"/>
</dbReference>
<dbReference type="EMBL" id="CAJNOI010000149">
    <property type="protein sequence ID" value="CAF1131044.1"/>
    <property type="molecule type" value="Genomic_DNA"/>
</dbReference>
<evidence type="ECO:0000256" key="4">
    <source>
        <dbReference type="ARBA" id="ARBA00037874"/>
    </source>
</evidence>
<comment type="catalytic activity">
    <reaction evidence="1">
        <text>Hydrolyzes glycerol monoesters of long-chain fatty acids.</text>
        <dbReference type="EC" id="3.1.1.23"/>
    </reaction>
</comment>
<comment type="subcellular location">
    <subcellularLocation>
        <location evidence="3">Late endosome membrane</location>
        <topology evidence="3">Single-pass type II membrane protein</topology>
    </subcellularLocation>
    <subcellularLocation>
        <location evidence="4">Lysosome membrane</location>
        <topology evidence="4">Single-pass type II membrane protein</topology>
    </subcellularLocation>
    <subcellularLocation>
        <location evidence="5">Mitochondrion membrane</location>
        <topology evidence="5">Single-pass type II membrane protein</topology>
    </subcellularLocation>
</comment>
<feature type="domain" description="AB hydrolase-1" evidence="8">
    <location>
        <begin position="128"/>
        <end position="363"/>
    </location>
</feature>
<dbReference type="EMBL" id="CAJNOM010000308">
    <property type="protein sequence ID" value="CAF1342761.1"/>
    <property type="molecule type" value="Genomic_DNA"/>
</dbReference>
<evidence type="ECO:0000313" key="10">
    <source>
        <dbReference type="EMBL" id="CAF1342761.1"/>
    </source>
</evidence>
<dbReference type="GO" id="GO:0046464">
    <property type="term" value="P:acylglycerol catabolic process"/>
    <property type="evidence" value="ECO:0007669"/>
    <property type="project" value="TreeGrafter"/>
</dbReference>
<dbReference type="GO" id="GO:0031966">
    <property type="term" value="C:mitochondrial membrane"/>
    <property type="evidence" value="ECO:0007669"/>
    <property type="project" value="UniProtKB-SubCell"/>
</dbReference>
<dbReference type="GO" id="GO:0047372">
    <property type="term" value="F:monoacylglycerol lipase activity"/>
    <property type="evidence" value="ECO:0007669"/>
    <property type="project" value="UniProtKB-EC"/>
</dbReference>
<organism evidence="10 11">
    <name type="scientific">Adineta steineri</name>
    <dbReference type="NCBI Taxonomy" id="433720"/>
    <lineage>
        <taxon>Eukaryota</taxon>
        <taxon>Metazoa</taxon>
        <taxon>Spiralia</taxon>
        <taxon>Gnathifera</taxon>
        <taxon>Rotifera</taxon>
        <taxon>Eurotatoria</taxon>
        <taxon>Bdelloidea</taxon>
        <taxon>Adinetida</taxon>
        <taxon>Adinetidae</taxon>
        <taxon>Adineta</taxon>
    </lineage>
</organism>
<evidence type="ECO:0000313" key="9">
    <source>
        <dbReference type="EMBL" id="CAF1131044.1"/>
    </source>
</evidence>